<dbReference type="InterPro" id="IPR003604">
    <property type="entry name" value="Matrin/U1-like-C_Znf_C2H2"/>
</dbReference>
<dbReference type="Gene3D" id="3.30.160.60">
    <property type="entry name" value="Classic Zinc Finger"/>
    <property type="match status" value="2"/>
</dbReference>
<evidence type="ECO:0000256" key="2">
    <source>
        <dbReference type="ARBA" id="ARBA00022771"/>
    </source>
</evidence>
<dbReference type="GO" id="GO:0008270">
    <property type="term" value="F:zinc ion binding"/>
    <property type="evidence" value="ECO:0007669"/>
    <property type="project" value="UniProtKB-KW"/>
</dbReference>
<feature type="region of interest" description="Disordered" evidence="4">
    <location>
        <begin position="1"/>
        <end position="65"/>
    </location>
</feature>
<reference evidence="7" key="1">
    <citation type="submission" date="2016-04" db="EMBL/GenBank/DDBJ databases">
        <title>Cephalotus genome sequencing.</title>
        <authorList>
            <person name="Fukushima K."/>
            <person name="Hasebe M."/>
            <person name="Fang X."/>
        </authorList>
    </citation>
    <scope>NUCLEOTIDE SEQUENCE [LARGE SCALE GENOMIC DNA]</scope>
    <source>
        <strain evidence="7">cv. St1</strain>
    </source>
</reference>
<dbReference type="InterPro" id="IPR022755">
    <property type="entry name" value="Znf_C2H2_jaz"/>
</dbReference>
<keyword evidence="3" id="KW-0862">Zinc</keyword>
<keyword evidence="1" id="KW-0479">Metal-binding</keyword>
<feature type="region of interest" description="Disordered" evidence="4">
    <location>
        <begin position="190"/>
        <end position="303"/>
    </location>
</feature>
<feature type="compositionally biased region" description="Basic residues" evidence="4">
    <location>
        <begin position="423"/>
        <end position="439"/>
    </location>
</feature>
<dbReference type="PANTHER" id="PTHR47487">
    <property type="entry name" value="OS06G0651300 PROTEIN-RELATED"/>
    <property type="match status" value="1"/>
</dbReference>
<proteinExistence type="predicted"/>
<evidence type="ECO:0000313" key="6">
    <source>
        <dbReference type="EMBL" id="GAV88203.1"/>
    </source>
</evidence>
<dbReference type="InParanoid" id="A0A1Q3D7A8"/>
<organism evidence="6 7">
    <name type="scientific">Cephalotus follicularis</name>
    <name type="common">Albany pitcher plant</name>
    <dbReference type="NCBI Taxonomy" id="3775"/>
    <lineage>
        <taxon>Eukaryota</taxon>
        <taxon>Viridiplantae</taxon>
        <taxon>Streptophyta</taxon>
        <taxon>Embryophyta</taxon>
        <taxon>Tracheophyta</taxon>
        <taxon>Spermatophyta</taxon>
        <taxon>Magnoliopsida</taxon>
        <taxon>eudicotyledons</taxon>
        <taxon>Gunneridae</taxon>
        <taxon>Pentapetalae</taxon>
        <taxon>rosids</taxon>
        <taxon>fabids</taxon>
        <taxon>Oxalidales</taxon>
        <taxon>Cephalotaceae</taxon>
        <taxon>Cephalotus</taxon>
    </lineage>
</organism>
<dbReference type="STRING" id="3775.A0A1Q3D7A8"/>
<feature type="region of interest" description="Disordered" evidence="4">
    <location>
        <begin position="386"/>
        <end position="443"/>
    </location>
</feature>
<protein>
    <submittedName>
        <fullName evidence="6">Zf-met domain-containing protein</fullName>
    </submittedName>
</protein>
<dbReference type="EMBL" id="BDDD01004719">
    <property type="protein sequence ID" value="GAV88203.1"/>
    <property type="molecule type" value="Genomic_DNA"/>
</dbReference>
<dbReference type="OrthoDB" id="434647at2759"/>
<dbReference type="SMART" id="SM00451">
    <property type="entry name" value="ZnF_U1"/>
    <property type="match status" value="2"/>
</dbReference>
<accession>A0A1Q3D7A8</accession>
<feature type="compositionally biased region" description="Low complexity" evidence="4">
    <location>
        <begin position="26"/>
        <end position="45"/>
    </location>
</feature>
<evidence type="ECO:0000256" key="3">
    <source>
        <dbReference type="ARBA" id="ARBA00022833"/>
    </source>
</evidence>
<sequence>MDLSSLPQREQEQLQQLHQQFKEHQAQQQQQQQQYQHYQQQQQYQDYSYDPTQAQSYDPSTQPYYSSYYQQPNQQQHYAYYNQYYNQDYSAYQQPPHPHPASIPINQPDLPVPNEPAQAAKAGRVGDLAHHNAYYSGLNPAAAAAVAALSQLTQFARTMDAAERAMGGGLGPMTGPTHFGPGSMPRPVPYVGSGRRGGRGGPPFRGVGRGNSEHWHPRSGGFGLPFGGKGRNWGRGGHRRFPPLGSSSSSHPERSTALDAESTDEDAEPSANLPEEADQSVVPPEASQSAPATGKVASKRRPPKSAWCELCRVDCTSLEILEQHKNGKRHKKNMQRIEELKIVVKPVVETQNQQKPVAISEPEVYHQTEKKAAESVFAEVVNDESKLDSEQQINTDKQSEVTAESSKMQAGKARSDRFDNQRRGVKRKMKGGLGGKRKKTFEVPRRPNEPLKSKVVIPLICDLCNVKCDTQEVFDRHLSGKKHMAKLKRFEGHQAMYGPLGLQALYPPNPIARTLFLPQGHQQQIYGPQGSNPSSGAPQTDQAPPSPSLNLPHQQISNPQYLGVASDVASHGVALAP</sequence>
<evidence type="ECO:0000259" key="5">
    <source>
        <dbReference type="SMART" id="SM00451"/>
    </source>
</evidence>
<keyword evidence="2" id="KW-0863">Zinc-finger</keyword>
<feature type="domain" description="U1-type" evidence="5">
    <location>
        <begin position="303"/>
        <end position="337"/>
    </location>
</feature>
<dbReference type="Pfam" id="PF12874">
    <property type="entry name" value="zf-met"/>
    <property type="match status" value="1"/>
</dbReference>
<keyword evidence="7" id="KW-1185">Reference proteome</keyword>
<feature type="compositionally biased region" description="Low complexity" evidence="4">
    <location>
        <begin position="55"/>
        <end position="65"/>
    </location>
</feature>
<feature type="compositionally biased region" description="Gly residues" evidence="4">
    <location>
        <begin position="220"/>
        <end position="235"/>
    </location>
</feature>
<comment type="caution">
    <text evidence="6">The sequence shown here is derived from an EMBL/GenBank/DDBJ whole genome shotgun (WGS) entry which is preliminary data.</text>
</comment>
<feature type="domain" description="U1-type" evidence="5">
    <location>
        <begin position="456"/>
        <end position="490"/>
    </location>
</feature>
<dbReference type="Pfam" id="PF12171">
    <property type="entry name" value="zf-C2H2_jaz"/>
    <property type="match status" value="1"/>
</dbReference>
<evidence type="ECO:0000313" key="7">
    <source>
        <dbReference type="Proteomes" id="UP000187406"/>
    </source>
</evidence>
<feature type="compositionally biased region" description="Gly residues" evidence="4">
    <location>
        <begin position="199"/>
        <end position="209"/>
    </location>
</feature>
<dbReference type="PANTHER" id="PTHR47487:SF12">
    <property type="entry name" value="GLUTENIN, HIGH MOLECULAR WEIGHT SUBUNIT DX5-LIKE"/>
    <property type="match status" value="1"/>
</dbReference>
<dbReference type="SUPFAM" id="SSF57667">
    <property type="entry name" value="beta-beta-alpha zinc fingers"/>
    <property type="match status" value="2"/>
</dbReference>
<dbReference type="Proteomes" id="UP000187406">
    <property type="component" value="Unassembled WGS sequence"/>
</dbReference>
<dbReference type="AlphaFoldDB" id="A0A1Q3D7A8"/>
<gene>
    <name evidence="6" type="ORF">CFOL_v3_31626</name>
</gene>
<evidence type="ECO:0000256" key="1">
    <source>
        <dbReference type="ARBA" id="ARBA00022723"/>
    </source>
</evidence>
<evidence type="ECO:0000256" key="4">
    <source>
        <dbReference type="SAM" id="MobiDB-lite"/>
    </source>
</evidence>
<feature type="region of interest" description="Disordered" evidence="4">
    <location>
        <begin position="523"/>
        <end position="556"/>
    </location>
</feature>
<dbReference type="GO" id="GO:0003676">
    <property type="term" value="F:nucleic acid binding"/>
    <property type="evidence" value="ECO:0007669"/>
    <property type="project" value="InterPro"/>
</dbReference>
<dbReference type="InterPro" id="IPR036236">
    <property type="entry name" value="Znf_C2H2_sf"/>
</dbReference>
<name>A0A1Q3D7A8_CEPFO</name>
<feature type="compositionally biased region" description="Basic and acidic residues" evidence="4">
    <location>
        <begin position="413"/>
        <end position="422"/>
    </location>
</feature>
<dbReference type="InterPro" id="IPR013087">
    <property type="entry name" value="Znf_C2H2_type"/>
</dbReference>
<feature type="compositionally biased region" description="Polar residues" evidence="4">
    <location>
        <begin position="390"/>
        <end position="408"/>
    </location>
</feature>